<organism evidence="1 2">
    <name type="scientific">Dictyostelium discoideum</name>
    <name type="common">Social amoeba</name>
    <dbReference type="NCBI Taxonomy" id="44689"/>
    <lineage>
        <taxon>Eukaryota</taxon>
        <taxon>Amoebozoa</taxon>
        <taxon>Evosea</taxon>
        <taxon>Eumycetozoa</taxon>
        <taxon>Dictyostelia</taxon>
        <taxon>Dictyosteliales</taxon>
        <taxon>Dictyosteliaceae</taxon>
        <taxon>Dictyostelium</taxon>
    </lineage>
</organism>
<dbReference type="Proteomes" id="UP000002195">
    <property type="component" value="Unassembled WGS sequence"/>
</dbReference>
<dbReference type="RefSeq" id="XP_640215.1">
    <property type="nucleotide sequence ID" value="XM_635123.1"/>
</dbReference>
<dbReference type="GeneID" id="8623755"/>
<protein>
    <submittedName>
        <fullName evidence="1">Uncharacterized protein</fullName>
    </submittedName>
</protein>
<sequence length="44" mass="5054">MTYISYLSVLNAGLQNYSLYEQINDTTYQGIPIFINYTICNAIL</sequence>
<dbReference type="AlphaFoldDB" id="Q54S24"/>
<evidence type="ECO:0000313" key="1">
    <source>
        <dbReference type="EMBL" id="EAL66212.1"/>
    </source>
</evidence>
<proteinExistence type="predicted"/>
<gene>
    <name evidence="1" type="ORF">DDB_G0282705</name>
</gene>
<comment type="caution">
    <text evidence="1">The sequence shown here is derived from an EMBL/GenBank/DDBJ whole genome shotgun (WGS) entry which is preliminary data.</text>
</comment>
<keyword evidence="2" id="KW-1185">Reference proteome</keyword>
<reference evidence="1 2" key="1">
    <citation type="journal article" date="2005" name="Nature">
        <title>The genome of the social amoeba Dictyostelium discoideum.</title>
        <authorList>
            <consortium name="The Dictyostelium discoideum Sequencing Consortium"/>
            <person name="Eichinger L."/>
            <person name="Pachebat J.A."/>
            <person name="Glockner G."/>
            <person name="Rajandream M.A."/>
            <person name="Sucgang R."/>
            <person name="Berriman M."/>
            <person name="Song J."/>
            <person name="Olsen R."/>
            <person name="Szafranski K."/>
            <person name="Xu Q."/>
            <person name="Tunggal B."/>
            <person name="Kummerfeld S."/>
            <person name="Madera M."/>
            <person name="Konfortov B.A."/>
            <person name="Rivero F."/>
            <person name="Bankier A.T."/>
            <person name="Lehmann R."/>
            <person name="Hamlin N."/>
            <person name="Davies R."/>
            <person name="Gaudet P."/>
            <person name="Fey P."/>
            <person name="Pilcher K."/>
            <person name="Chen G."/>
            <person name="Saunders D."/>
            <person name="Sodergren E."/>
            <person name="Davis P."/>
            <person name="Kerhornou A."/>
            <person name="Nie X."/>
            <person name="Hall N."/>
            <person name="Anjard C."/>
            <person name="Hemphill L."/>
            <person name="Bason N."/>
            <person name="Farbrother P."/>
            <person name="Desany B."/>
            <person name="Just E."/>
            <person name="Morio T."/>
            <person name="Rost R."/>
            <person name="Churcher C."/>
            <person name="Cooper J."/>
            <person name="Haydock S."/>
            <person name="van Driessche N."/>
            <person name="Cronin A."/>
            <person name="Goodhead I."/>
            <person name="Muzny D."/>
            <person name="Mourier T."/>
            <person name="Pain A."/>
            <person name="Lu M."/>
            <person name="Harper D."/>
            <person name="Lindsay R."/>
            <person name="Hauser H."/>
            <person name="James K."/>
            <person name="Quiles M."/>
            <person name="Madan Babu M."/>
            <person name="Saito T."/>
            <person name="Buchrieser C."/>
            <person name="Wardroper A."/>
            <person name="Felder M."/>
            <person name="Thangavelu M."/>
            <person name="Johnson D."/>
            <person name="Knights A."/>
            <person name="Loulseged H."/>
            <person name="Mungall K."/>
            <person name="Oliver K."/>
            <person name="Price C."/>
            <person name="Quail M.A."/>
            <person name="Urushihara H."/>
            <person name="Hernandez J."/>
            <person name="Rabbinowitsch E."/>
            <person name="Steffen D."/>
            <person name="Sanders M."/>
            <person name="Ma J."/>
            <person name="Kohara Y."/>
            <person name="Sharp S."/>
            <person name="Simmonds M."/>
            <person name="Spiegler S."/>
            <person name="Tivey A."/>
            <person name="Sugano S."/>
            <person name="White B."/>
            <person name="Walker D."/>
            <person name="Woodward J."/>
            <person name="Winckler T."/>
            <person name="Tanaka Y."/>
            <person name="Shaulsky G."/>
            <person name="Schleicher M."/>
            <person name="Weinstock G."/>
            <person name="Rosenthal A."/>
            <person name="Cox E.C."/>
            <person name="Chisholm R.L."/>
            <person name="Gibbs R."/>
            <person name="Loomis W.F."/>
            <person name="Platzer M."/>
            <person name="Kay R.R."/>
            <person name="Williams J."/>
            <person name="Dear P.H."/>
            <person name="Noegel A.A."/>
            <person name="Barrell B."/>
            <person name="Kuspa A."/>
        </authorList>
    </citation>
    <scope>NUCLEOTIDE SEQUENCE [LARGE SCALE GENOMIC DNA]</scope>
    <source>
        <strain evidence="1 2">AX4</strain>
    </source>
</reference>
<dbReference type="dictyBase" id="DDB_G0282705"/>
<dbReference type="KEGG" id="ddi:DDB_G0282705"/>
<evidence type="ECO:0000313" key="2">
    <source>
        <dbReference type="Proteomes" id="UP000002195"/>
    </source>
</evidence>
<dbReference type="VEuPathDB" id="AmoebaDB:DDB_G0282705"/>
<dbReference type="PaxDb" id="44689-DDB0204936"/>
<accession>Q54S24</accession>
<dbReference type="EMBL" id="AAFI02000047">
    <property type="protein sequence ID" value="EAL66212.1"/>
    <property type="molecule type" value="Genomic_DNA"/>
</dbReference>
<dbReference type="InParanoid" id="Q54S24"/>
<dbReference type="HOGENOM" id="CLU_3225709_0_0_1"/>
<name>Q54S24_DICDI</name>